<evidence type="ECO:0000313" key="2">
    <source>
        <dbReference type="EMBL" id="KAJ7206283.1"/>
    </source>
</evidence>
<feature type="region of interest" description="Disordered" evidence="1">
    <location>
        <begin position="477"/>
        <end position="500"/>
    </location>
</feature>
<dbReference type="AlphaFoldDB" id="A0AAD6V9U4"/>
<protein>
    <recommendedName>
        <fullName evidence="4">F-box domain-containing protein</fullName>
    </recommendedName>
</protein>
<sequence length="538" mass="60282">MWCRYSGIRPSTRGECVTVTRPAPLRRIDPEARVRVEGFRATSTVGSDLDPEHDFCAVSQELTMPNHTKTLPEETLFFIFRLALPPSWFLVNGGSLPPFPHPMWSADMHAKRAITRVCKTWYRIGVEFLYENVILRSIGQLPAFVRILETRRELASFVRRLEVSCVIPQGYGLLFSTELEKLFNLCPSLSHFTYNPLRTEGGGAVYIPPVNGTNSTIYIPPVIGTNSTITDLEIDMRGSVRYYDIYPSLVALSQTLTSLSIILPYAHGVGKPLLTFTCLENLRLYIQFSSVDPTTHWALPSLRRLCLLNFEIRYARPRFRMGDLVAAYGRSLTYLAVPQFTNVTQAVLNDCPALVHLGLHVSHLLPTEGVSLHHARVATLDIFGYSTSSATPASLALSGVDIARIRNRFPRLRAWRYVDTSMIFLAHLLPPPAPVVCNGDAGAGAVVVDEGWLPEYDAPSSSYLAILMSDVGCADEDSDVDPDYIPPEYSDSDEDTDDEMAPREAYDARFELEITNVDWEIDRDEALVIYQQTLRRLA</sequence>
<proteinExistence type="predicted"/>
<evidence type="ECO:0000313" key="3">
    <source>
        <dbReference type="Proteomes" id="UP001219525"/>
    </source>
</evidence>
<name>A0AAD6V9U4_9AGAR</name>
<accession>A0AAD6V9U4</accession>
<dbReference type="Proteomes" id="UP001219525">
    <property type="component" value="Unassembled WGS sequence"/>
</dbReference>
<reference evidence="2" key="1">
    <citation type="submission" date="2023-03" db="EMBL/GenBank/DDBJ databases">
        <title>Massive genome expansion in bonnet fungi (Mycena s.s.) driven by repeated elements and novel gene families across ecological guilds.</title>
        <authorList>
            <consortium name="Lawrence Berkeley National Laboratory"/>
            <person name="Harder C.B."/>
            <person name="Miyauchi S."/>
            <person name="Viragh M."/>
            <person name="Kuo A."/>
            <person name="Thoen E."/>
            <person name="Andreopoulos B."/>
            <person name="Lu D."/>
            <person name="Skrede I."/>
            <person name="Drula E."/>
            <person name="Henrissat B."/>
            <person name="Morin E."/>
            <person name="Kohler A."/>
            <person name="Barry K."/>
            <person name="LaButti K."/>
            <person name="Morin E."/>
            <person name="Salamov A."/>
            <person name="Lipzen A."/>
            <person name="Mereny Z."/>
            <person name="Hegedus B."/>
            <person name="Baldrian P."/>
            <person name="Stursova M."/>
            <person name="Weitz H."/>
            <person name="Taylor A."/>
            <person name="Grigoriev I.V."/>
            <person name="Nagy L.G."/>
            <person name="Martin F."/>
            <person name="Kauserud H."/>
        </authorList>
    </citation>
    <scope>NUCLEOTIDE SEQUENCE</scope>
    <source>
        <strain evidence="2">9144</strain>
    </source>
</reference>
<gene>
    <name evidence="2" type="ORF">GGX14DRAFT_643272</name>
</gene>
<keyword evidence="3" id="KW-1185">Reference proteome</keyword>
<comment type="caution">
    <text evidence="2">The sequence shown here is derived from an EMBL/GenBank/DDBJ whole genome shotgun (WGS) entry which is preliminary data.</text>
</comment>
<evidence type="ECO:0008006" key="4">
    <source>
        <dbReference type="Google" id="ProtNLM"/>
    </source>
</evidence>
<feature type="compositionally biased region" description="Acidic residues" evidence="1">
    <location>
        <begin position="490"/>
        <end position="499"/>
    </location>
</feature>
<evidence type="ECO:0000256" key="1">
    <source>
        <dbReference type="SAM" id="MobiDB-lite"/>
    </source>
</evidence>
<organism evidence="2 3">
    <name type="scientific">Mycena pura</name>
    <dbReference type="NCBI Taxonomy" id="153505"/>
    <lineage>
        <taxon>Eukaryota</taxon>
        <taxon>Fungi</taxon>
        <taxon>Dikarya</taxon>
        <taxon>Basidiomycota</taxon>
        <taxon>Agaricomycotina</taxon>
        <taxon>Agaricomycetes</taxon>
        <taxon>Agaricomycetidae</taxon>
        <taxon>Agaricales</taxon>
        <taxon>Marasmiineae</taxon>
        <taxon>Mycenaceae</taxon>
        <taxon>Mycena</taxon>
    </lineage>
</organism>
<dbReference type="EMBL" id="JARJCW010000040">
    <property type="protein sequence ID" value="KAJ7206283.1"/>
    <property type="molecule type" value="Genomic_DNA"/>
</dbReference>